<evidence type="ECO:0000313" key="3">
    <source>
        <dbReference type="EMBL" id="PMB99049.1"/>
    </source>
</evidence>
<keyword evidence="4" id="KW-1185">Reference proteome</keyword>
<dbReference type="InterPro" id="IPR058323">
    <property type="entry name" value="DUF8010"/>
</dbReference>
<comment type="caution">
    <text evidence="3">The sequence shown here is derived from an EMBL/GenBank/DDBJ whole genome shotgun (WGS) entry which is preliminary data.</text>
</comment>
<sequence length="226" mass="23832">MRTSAHIRLTTSEALADWEVFASRAQRIDSEGAMRLTVTGDVLVVSAAPLFPHGLGDATPLTVGMRMFRLVGTGLDGLDVVVPTAAICDRFARLRSTGEEAMPIPPQEIQVSWAGIAPPRGPWLPVGQLADAELIAAAEAGIAEVAAGTPEVAGIHAVTGLRRRVWSRPLPGEFEDRLPAAVAFAMFGLGFVQPGGVTSVFEAPGWLRLSSPRGHVLTRGRGDRAA</sequence>
<feature type="domain" description="DUF8010" evidence="1">
    <location>
        <begin position="5"/>
        <end position="107"/>
    </location>
</feature>
<proteinExistence type="predicted"/>
<organism evidence="3 4">
    <name type="scientific">Brevibacterium luteolum</name>
    <dbReference type="NCBI Taxonomy" id="199591"/>
    <lineage>
        <taxon>Bacteria</taxon>
        <taxon>Bacillati</taxon>
        <taxon>Actinomycetota</taxon>
        <taxon>Actinomycetes</taxon>
        <taxon>Micrococcales</taxon>
        <taxon>Brevibacteriaceae</taxon>
        <taxon>Brevibacterium</taxon>
    </lineage>
</organism>
<dbReference type="Proteomes" id="UP000235703">
    <property type="component" value="Unassembled WGS sequence"/>
</dbReference>
<feature type="domain" description="DUF8185" evidence="2">
    <location>
        <begin position="118"/>
        <end position="221"/>
    </location>
</feature>
<reference evidence="3 4" key="1">
    <citation type="submission" date="2017-09" db="EMBL/GenBank/DDBJ databases">
        <title>Bacterial strain isolated from the female urinary microbiota.</title>
        <authorList>
            <person name="Thomas-White K."/>
            <person name="Kumar N."/>
            <person name="Forster S."/>
            <person name="Putonti C."/>
            <person name="Lawley T."/>
            <person name="Wolfe A.J."/>
        </authorList>
    </citation>
    <scope>NUCLEOTIDE SEQUENCE [LARGE SCALE GENOMIC DNA]</scope>
    <source>
        <strain evidence="3 4">UMB0680</strain>
    </source>
</reference>
<evidence type="ECO:0000259" key="2">
    <source>
        <dbReference type="Pfam" id="PF26572"/>
    </source>
</evidence>
<evidence type="ECO:0000259" key="1">
    <source>
        <dbReference type="Pfam" id="PF26035"/>
    </source>
</evidence>
<dbReference type="EMBL" id="PNFZ01000001">
    <property type="protein sequence ID" value="PMB99049.1"/>
    <property type="molecule type" value="Genomic_DNA"/>
</dbReference>
<accession>A0A2N6PK41</accession>
<dbReference type="Pfam" id="PF26572">
    <property type="entry name" value="DUF8185"/>
    <property type="match status" value="1"/>
</dbReference>
<dbReference type="AlphaFoldDB" id="A0A2N6PK41"/>
<name>A0A2N6PK41_9MICO</name>
<dbReference type="InterPro" id="IPR058498">
    <property type="entry name" value="DUF8185"/>
</dbReference>
<dbReference type="GeneID" id="86844084"/>
<gene>
    <name evidence="3" type="ORF">CJ198_00405</name>
</gene>
<dbReference type="Pfam" id="PF26035">
    <property type="entry name" value="DUF8010"/>
    <property type="match status" value="1"/>
</dbReference>
<dbReference type="OrthoDB" id="4801220at2"/>
<protein>
    <submittedName>
        <fullName evidence="3">Uncharacterized protein</fullName>
    </submittedName>
</protein>
<evidence type="ECO:0000313" key="4">
    <source>
        <dbReference type="Proteomes" id="UP000235703"/>
    </source>
</evidence>
<dbReference type="RefSeq" id="WP_102159740.1">
    <property type="nucleotide sequence ID" value="NZ_JALXPM010000070.1"/>
</dbReference>